<dbReference type="GeneID" id="64599107"/>
<proteinExistence type="inferred from homology"/>
<dbReference type="RefSeq" id="XP_041154307.1">
    <property type="nucleotide sequence ID" value="XM_041305343.1"/>
</dbReference>
<dbReference type="PANTHER" id="PTHR10642:SF26">
    <property type="entry name" value="RIBONUCLEASE H1"/>
    <property type="match status" value="1"/>
</dbReference>
<dbReference type="InterPro" id="IPR036397">
    <property type="entry name" value="RNaseH_sf"/>
</dbReference>
<comment type="caution">
    <text evidence="9">The sequence shown here is derived from an EMBL/GenBank/DDBJ whole genome shotgun (WGS) entry which is preliminary data.</text>
</comment>
<keyword evidence="4" id="KW-0540">Nuclease</keyword>
<keyword evidence="10" id="KW-1185">Reference proteome</keyword>
<name>A0A9P7DBS5_9AGAM</name>
<dbReference type="EC" id="3.1.26.4" evidence="3"/>
<dbReference type="OrthoDB" id="2752996at2759"/>
<dbReference type="AlphaFoldDB" id="A0A9P7DBS5"/>
<organism evidence="9 10">
    <name type="scientific">Suillus plorans</name>
    <dbReference type="NCBI Taxonomy" id="116603"/>
    <lineage>
        <taxon>Eukaryota</taxon>
        <taxon>Fungi</taxon>
        <taxon>Dikarya</taxon>
        <taxon>Basidiomycota</taxon>
        <taxon>Agaricomycotina</taxon>
        <taxon>Agaricomycetes</taxon>
        <taxon>Agaricomycetidae</taxon>
        <taxon>Boletales</taxon>
        <taxon>Suillineae</taxon>
        <taxon>Suillaceae</taxon>
        <taxon>Suillus</taxon>
    </lineage>
</organism>
<evidence type="ECO:0000256" key="7">
    <source>
        <dbReference type="ARBA" id="ARBA00022801"/>
    </source>
</evidence>
<evidence type="ECO:0000256" key="5">
    <source>
        <dbReference type="ARBA" id="ARBA00022723"/>
    </source>
</evidence>
<comment type="similarity">
    <text evidence="2">Belongs to the RNase H family.</text>
</comment>
<accession>A0A9P7DBS5</accession>
<dbReference type="EMBL" id="JABBWE010000086">
    <property type="protein sequence ID" value="KAG1786911.1"/>
    <property type="molecule type" value="Genomic_DNA"/>
</dbReference>
<feature type="domain" description="RNase H type-1" evidence="8">
    <location>
        <begin position="1"/>
        <end position="109"/>
    </location>
</feature>
<dbReference type="PROSITE" id="PS50879">
    <property type="entry name" value="RNASE_H_1"/>
    <property type="match status" value="1"/>
</dbReference>
<evidence type="ECO:0000313" key="10">
    <source>
        <dbReference type="Proteomes" id="UP000719766"/>
    </source>
</evidence>
<dbReference type="InterPro" id="IPR012337">
    <property type="entry name" value="RNaseH-like_sf"/>
</dbReference>
<evidence type="ECO:0000259" key="8">
    <source>
        <dbReference type="PROSITE" id="PS50879"/>
    </source>
</evidence>
<dbReference type="InterPro" id="IPR050092">
    <property type="entry name" value="RNase_H"/>
</dbReference>
<dbReference type="GO" id="GO:0004523">
    <property type="term" value="F:RNA-DNA hybrid ribonuclease activity"/>
    <property type="evidence" value="ECO:0007669"/>
    <property type="project" value="UniProtKB-EC"/>
</dbReference>
<dbReference type="GO" id="GO:0043137">
    <property type="term" value="P:DNA replication, removal of RNA primer"/>
    <property type="evidence" value="ECO:0007669"/>
    <property type="project" value="TreeGrafter"/>
</dbReference>
<dbReference type="GO" id="GO:0046872">
    <property type="term" value="F:metal ion binding"/>
    <property type="evidence" value="ECO:0007669"/>
    <property type="project" value="UniProtKB-KW"/>
</dbReference>
<dbReference type="Gene3D" id="3.30.420.10">
    <property type="entry name" value="Ribonuclease H-like superfamily/Ribonuclease H"/>
    <property type="match status" value="1"/>
</dbReference>
<dbReference type="Pfam" id="PF00075">
    <property type="entry name" value="RNase_H"/>
    <property type="match status" value="1"/>
</dbReference>
<dbReference type="PANTHER" id="PTHR10642">
    <property type="entry name" value="RIBONUCLEASE H1"/>
    <property type="match status" value="1"/>
</dbReference>
<comment type="catalytic activity">
    <reaction evidence="1">
        <text>Endonucleolytic cleavage to 5'-phosphomonoester.</text>
        <dbReference type="EC" id="3.1.26.4"/>
    </reaction>
</comment>
<keyword evidence="6" id="KW-0255">Endonuclease</keyword>
<gene>
    <name evidence="9" type="ORF">HD556DRAFT_1434574</name>
</gene>
<dbReference type="GO" id="GO:0003676">
    <property type="term" value="F:nucleic acid binding"/>
    <property type="evidence" value="ECO:0007669"/>
    <property type="project" value="InterPro"/>
</dbReference>
<evidence type="ECO:0000256" key="6">
    <source>
        <dbReference type="ARBA" id="ARBA00022759"/>
    </source>
</evidence>
<dbReference type="Proteomes" id="UP000719766">
    <property type="component" value="Unassembled WGS sequence"/>
</dbReference>
<evidence type="ECO:0000313" key="9">
    <source>
        <dbReference type="EMBL" id="KAG1786911.1"/>
    </source>
</evidence>
<protein>
    <recommendedName>
        <fullName evidence="3">ribonuclease H</fullName>
        <ecNumber evidence="3">3.1.26.4</ecNumber>
    </recommendedName>
</protein>
<reference evidence="9" key="1">
    <citation type="journal article" date="2020" name="New Phytol.">
        <title>Comparative genomics reveals dynamic genome evolution in host specialist ectomycorrhizal fungi.</title>
        <authorList>
            <person name="Lofgren L.A."/>
            <person name="Nguyen N.H."/>
            <person name="Vilgalys R."/>
            <person name="Ruytinx J."/>
            <person name="Liao H.L."/>
            <person name="Branco S."/>
            <person name="Kuo A."/>
            <person name="LaButti K."/>
            <person name="Lipzen A."/>
            <person name="Andreopoulos W."/>
            <person name="Pangilinan J."/>
            <person name="Riley R."/>
            <person name="Hundley H."/>
            <person name="Na H."/>
            <person name="Barry K."/>
            <person name="Grigoriev I.V."/>
            <person name="Stajich J.E."/>
            <person name="Kennedy P.G."/>
        </authorList>
    </citation>
    <scope>NUCLEOTIDE SEQUENCE</scope>
    <source>
        <strain evidence="9">S12</strain>
    </source>
</reference>
<evidence type="ECO:0000256" key="4">
    <source>
        <dbReference type="ARBA" id="ARBA00022722"/>
    </source>
</evidence>
<dbReference type="InterPro" id="IPR002156">
    <property type="entry name" value="RNaseH_domain"/>
</dbReference>
<keyword evidence="5" id="KW-0479">Metal-binding</keyword>
<evidence type="ECO:0000256" key="3">
    <source>
        <dbReference type="ARBA" id="ARBA00012180"/>
    </source>
</evidence>
<keyword evidence="7" id="KW-0378">Hydrolase</keyword>
<evidence type="ECO:0000256" key="1">
    <source>
        <dbReference type="ARBA" id="ARBA00000077"/>
    </source>
</evidence>
<evidence type="ECO:0000256" key="2">
    <source>
        <dbReference type="ARBA" id="ARBA00005300"/>
    </source>
</evidence>
<dbReference type="SUPFAM" id="SSF53098">
    <property type="entry name" value="Ribonuclease H-like"/>
    <property type="match status" value="1"/>
</dbReference>
<sequence>MNREISMPGAHHSNQIGELVAVLIALQTANPLTPVKIVTDSTYVINGLNTHLDDWENAGWINVANAQIFKAIVYQLRRRSAPTSFQWVKGHSQITGNEKADQLAHNGASKTTTDTIDTYVPRNFDLQGTKLSKINQKTAYNALMIKKHIDYKRPTLGMLDITRYAVETLTTTLETDETIWRGCRNNNLSKKVQIFLYKTLNNVFRIGEFWAQIPTFGHRAKRIWDLAKNLWPNKHSPWPEPSLGLILGSGNISLPRNAQAHDENDKKRAAIIKGASRLLKILISESAYLIWVVRLQLDRATACKSKRSTKTTSEIYNTWADVIEINNDKYKTGKDWVNALEVLVGIKLPRPPQTEVSR</sequence>